<evidence type="ECO:0000256" key="1">
    <source>
        <dbReference type="ARBA" id="ARBA00022729"/>
    </source>
</evidence>
<dbReference type="Pfam" id="PF18962">
    <property type="entry name" value="Por_Secre_tail"/>
    <property type="match status" value="1"/>
</dbReference>
<keyword evidence="1" id="KW-0732">Signal</keyword>
<dbReference type="EMBL" id="JAMFLZ010000001">
    <property type="protein sequence ID" value="MCL6294109.1"/>
    <property type="molecule type" value="Genomic_DNA"/>
</dbReference>
<dbReference type="Pfam" id="PF05935">
    <property type="entry name" value="Arylsulfotrans"/>
    <property type="match status" value="1"/>
</dbReference>
<dbReference type="PANTHER" id="PTHR35340:SF5">
    <property type="entry name" value="ASST-DOMAIN-CONTAINING PROTEIN"/>
    <property type="match status" value="1"/>
</dbReference>
<comment type="caution">
    <text evidence="3">The sequence shown here is derived from an EMBL/GenBank/DDBJ whole genome shotgun (WGS) entry which is preliminary data.</text>
</comment>
<dbReference type="InterPro" id="IPR026444">
    <property type="entry name" value="Secre_tail"/>
</dbReference>
<organism evidence="3 4">
    <name type="scientific">Jejuia spongiicola</name>
    <dbReference type="NCBI Taxonomy" id="2942207"/>
    <lineage>
        <taxon>Bacteria</taxon>
        <taxon>Pseudomonadati</taxon>
        <taxon>Bacteroidota</taxon>
        <taxon>Flavobacteriia</taxon>
        <taxon>Flavobacteriales</taxon>
        <taxon>Flavobacteriaceae</taxon>
        <taxon>Jejuia</taxon>
    </lineage>
</organism>
<dbReference type="NCBIfam" id="TIGR04183">
    <property type="entry name" value="Por_Secre_tail"/>
    <property type="match status" value="1"/>
</dbReference>
<dbReference type="RefSeq" id="WP_249972095.1">
    <property type="nucleotide sequence ID" value="NZ_JAMFLZ010000001.1"/>
</dbReference>
<keyword evidence="4" id="KW-1185">Reference proteome</keyword>
<dbReference type="PANTHER" id="PTHR35340">
    <property type="entry name" value="PQQ ENZYME REPEAT PROTEIN-RELATED"/>
    <property type="match status" value="1"/>
</dbReference>
<dbReference type="InterPro" id="IPR010262">
    <property type="entry name" value="Arylsulfotransferase_bact"/>
</dbReference>
<gene>
    <name evidence="3" type="ORF">M3P09_03835</name>
</gene>
<dbReference type="Proteomes" id="UP001165381">
    <property type="component" value="Unassembled WGS sequence"/>
</dbReference>
<proteinExistence type="predicted"/>
<sequence>MKKYYIFFAIVSIIANLYSQNTVGIISNSAEAYNGYTLFTSHKSTYLINNCGEIINKWTSNYIDGKSVYLLEDGSILRTGVIENTDISIPGIGGIIEKIDWDDNVIWSYTYSSSSLTQHHDIYPMSNGNILILALTKKTAAEAIQAGRDPALLDDADLYNEQVIEIAPDLINGGASIVWEWNIWDHLIQDFDNTKDNFGVVSNSPQLLDINYLGTSDKKANWLHCNSIQYNEDLDEIIISARQMNEIYIIDHSTTTLEASLHSGGNRNKGGDILYRWGNPFAYGKGLESDQKLFGQHTPHWIPSTYNDGGKILLFNNGFGRSTEYSTVEIISPEKDMSGNYTYTGAPYGPTNLDWSYQDPTTLTDFFSRIMSSAQRLPNGNTLICDSDSGYLFEIDNLKNKVWEYINPQRNNGDIIAQGDTPLGNLTFRAFKYELSYPAFTGRDLTPQGTIETGASLQPCSILSTKDAEFADLKIFPNPVKNILNIKSKHNIDRIEVYNVIGKKIQSNYNSNKIDISYLSKGIYFVKINFKDKSISKKIVKQ</sequence>
<name>A0ABT0QCX8_9FLAO</name>
<protein>
    <submittedName>
        <fullName evidence="3">Aryl-sulfate sulfotransferase</fullName>
    </submittedName>
</protein>
<dbReference type="InterPro" id="IPR053143">
    <property type="entry name" value="Arylsulfate_ST"/>
</dbReference>
<evidence type="ECO:0000313" key="3">
    <source>
        <dbReference type="EMBL" id="MCL6294109.1"/>
    </source>
</evidence>
<evidence type="ECO:0000259" key="2">
    <source>
        <dbReference type="Pfam" id="PF18962"/>
    </source>
</evidence>
<feature type="domain" description="Secretion system C-terminal sorting" evidence="2">
    <location>
        <begin position="475"/>
        <end position="540"/>
    </location>
</feature>
<reference evidence="3" key="1">
    <citation type="submission" date="2022-05" db="EMBL/GenBank/DDBJ databases">
        <authorList>
            <person name="Park J.-S."/>
        </authorList>
    </citation>
    <scope>NUCLEOTIDE SEQUENCE</scope>
    <source>
        <strain evidence="3">2012CJ34-3</strain>
    </source>
</reference>
<evidence type="ECO:0000313" key="4">
    <source>
        <dbReference type="Proteomes" id="UP001165381"/>
    </source>
</evidence>
<accession>A0ABT0QCX8</accession>